<dbReference type="Gene3D" id="2.160.10.10">
    <property type="entry name" value="Hexapeptide repeat proteins"/>
    <property type="match status" value="1"/>
</dbReference>
<evidence type="ECO:0000256" key="1">
    <source>
        <dbReference type="ARBA" id="ARBA00007274"/>
    </source>
</evidence>
<evidence type="ECO:0000256" key="3">
    <source>
        <dbReference type="ARBA" id="ARBA00022737"/>
    </source>
</evidence>
<accession>A0A139LUI6</accession>
<keyword evidence="4" id="KW-0012">Acyltransferase</keyword>
<dbReference type="CDD" id="cd04647">
    <property type="entry name" value="LbH_MAT_like"/>
    <property type="match status" value="1"/>
</dbReference>
<dbReference type="InterPro" id="IPR001451">
    <property type="entry name" value="Hexapep"/>
</dbReference>
<dbReference type="AlphaFoldDB" id="A0A139LUI6"/>
<dbReference type="PROSITE" id="PS00101">
    <property type="entry name" value="HEXAPEP_TRANSFERASES"/>
    <property type="match status" value="1"/>
</dbReference>
<proteinExistence type="inferred from homology"/>
<dbReference type="PANTHER" id="PTHR23416:SF23">
    <property type="entry name" value="ACETYLTRANSFERASE C18B11.09C-RELATED"/>
    <property type="match status" value="1"/>
</dbReference>
<evidence type="ECO:0000256" key="2">
    <source>
        <dbReference type="ARBA" id="ARBA00022679"/>
    </source>
</evidence>
<protein>
    <submittedName>
        <fullName evidence="5">Bacterial transferase hexapeptide repeat protein</fullName>
    </submittedName>
</protein>
<evidence type="ECO:0000313" key="6">
    <source>
        <dbReference type="Proteomes" id="UP000070319"/>
    </source>
</evidence>
<reference evidence="5 6" key="1">
    <citation type="submission" date="2016-02" db="EMBL/GenBank/DDBJ databases">
        <authorList>
            <person name="Wen L."/>
            <person name="He K."/>
            <person name="Yang H."/>
        </authorList>
    </citation>
    <scope>NUCLEOTIDE SEQUENCE [LARGE SCALE GENOMIC DNA]</scope>
    <source>
        <strain evidence="5 6">KLE1704</strain>
    </source>
</reference>
<dbReference type="InterPro" id="IPR018357">
    <property type="entry name" value="Hexapep_transf_CS"/>
</dbReference>
<dbReference type="EMBL" id="LTDF01000032">
    <property type="protein sequence ID" value="KXT55100.1"/>
    <property type="molecule type" value="Genomic_DNA"/>
</dbReference>
<name>A0A139LUI6_9BACE</name>
<evidence type="ECO:0000256" key="4">
    <source>
        <dbReference type="ARBA" id="ARBA00023315"/>
    </source>
</evidence>
<dbReference type="PATRIC" id="fig|329854.7.peg.351"/>
<dbReference type="SUPFAM" id="SSF51161">
    <property type="entry name" value="Trimeric LpxA-like enzymes"/>
    <property type="match status" value="1"/>
</dbReference>
<dbReference type="Proteomes" id="UP000070319">
    <property type="component" value="Unassembled WGS sequence"/>
</dbReference>
<organism evidence="5">
    <name type="scientific">Bacteroides intestinalis</name>
    <dbReference type="NCBI Taxonomy" id="329854"/>
    <lineage>
        <taxon>Bacteria</taxon>
        <taxon>Pseudomonadati</taxon>
        <taxon>Bacteroidota</taxon>
        <taxon>Bacteroidia</taxon>
        <taxon>Bacteroidales</taxon>
        <taxon>Bacteroidaceae</taxon>
        <taxon>Bacteroides</taxon>
    </lineage>
</organism>
<keyword evidence="2 5" id="KW-0808">Transferase</keyword>
<comment type="caution">
    <text evidence="5">The sequence shown here is derived from an EMBL/GenBank/DDBJ whole genome shotgun (WGS) entry which is preliminary data.</text>
</comment>
<dbReference type="GO" id="GO:0008374">
    <property type="term" value="F:O-acyltransferase activity"/>
    <property type="evidence" value="ECO:0007669"/>
    <property type="project" value="TreeGrafter"/>
</dbReference>
<dbReference type="InterPro" id="IPR011004">
    <property type="entry name" value="Trimer_LpxA-like_sf"/>
</dbReference>
<evidence type="ECO:0000313" key="5">
    <source>
        <dbReference type="EMBL" id="KXT55100.1"/>
    </source>
</evidence>
<dbReference type="Pfam" id="PF00132">
    <property type="entry name" value="Hexapep"/>
    <property type="match status" value="1"/>
</dbReference>
<comment type="similarity">
    <text evidence="1">Belongs to the transferase hexapeptide repeat family.</text>
</comment>
<sequence length="185" mass="21391">MWLKNWLTKRKQKYNDLCFIKQLKDRNIYLIYPFVISKRENLVISNNVYIGPNAWIILRANGKLRIDEGVIIGPRLKCLVANHNYEDNMLPYSSEYIVKDIWIEKNVWIGTDVTILPGVHIGEGAIIGACAVVTKNIPPCAIAVGNPCQVIKYRDKEKYLVCKDSGKIYMKHPNNDHSYKHIIKY</sequence>
<dbReference type="PANTHER" id="PTHR23416">
    <property type="entry name" value="SIALIC ACID SYNTHASE-RELATED"/>
    <property type="match status" value="1"/>
</dbReference>
<gene>
    <name evidence="5" type="ORF">HMPREF2531_00348</name>
</gene>
<keyword evidence="3" id="KW-0677">Repeat</keyword>
<dbReference type="InterPro" id="IPR051159">
    <property type="entry name" value="Hexapeptide_acetyltransf"/>
</dbReference>